<gene>
    <name evidence="1" type="ORF">AVEN_242291_1</name>
</gene>
<comment type="caution">
    <text evidence="1">The sequence shown here is derived from an EMBL/GenBank/DDBJ whole genome shotgun (WGS) entry which is preliminary data.</text>
</comment>
<evidence type="ECO:0000313" key="2">
    <source>
        <dbReference type="Proteomes" id="UP000499080"/>
    </source>
</evidence>
<sequence length="283" mass="33078">MEFPHPFQFKFYVTDELVLFGIIVYGTLYWVAREIAEYIGYSDEYKKLKYYTKCLPQLRHLVPEDIKIKNVNGKSIMISHEHVLFLIHKMNDPEKLFSSYYKIFYGSLSCNFDIEFFLRKPSVTNKHPPVLYPDPKGIVFLYRIVKRLKNERRMKPNRKHYGQISNPIVDSDIETGFLPGPLHRPDSATCELASTHELSLSEIEHQSPQSNPFASVRSINSKEDPSCSFDFDSQLQTGWDHTLDYYGREFSDSETSIDFEFDFTEILEQSPAIEDISTRLIDL</sequence>
<evidence type="ECO:0000313" key="1">
    <source>
        <dbReference type="EMBL" id="GBO29227.1"/>
    </source>
</evidence>
<dbReference type="Proteomes" id="UP000499080">
    <property type="component" value="Unassembled WGS sequence"/>
</dbReference>
<dbReference type="EMBL" id="BGPR01052394">
    <property type="protein sequence ID" value="GBO29227.1"/>
    <property type="molecule type" value="Genomic_DNA"/>
</dbReference>
<keyword evidence="2" id="KW-1185">Reference proteome</keyword>
<name>A0A4Y2VZN1_ARAVE</name>
<dbReference type="AlphaFoldDB" id="A0A4Y2VZN1"/>
<organism evidence="1 2">
    <name type="scientific">Araneus ventricosus</name>
    <name type="common">Orbweaver spider</name>
    <name type="synonym">Epeira ventricosa</name>
    <dbReference type="NCBI Taxonomy" id="182803"/>
    <lineage>
        <taxon>Eukaryota</taxon>
        <taxon>Metazoa</taxon>
        <taxon>Ecdysozoa</taxon>
        <taxon>Arthropoda</taxon>
        <taxon>Chelicerata</taxon>
        <taxon>Arachnida</taxon>
        <taxon>Araneae</taxon>
        <taxon>Araneomorphae</taxon>
        <taxon>Entelegynae</taxon>
        <taxon>Araneoidea</taxon>
        <taxon>Araneidae</taxon>
        <taxon>Araneus</taxon>
    </lineage>
</organism>
<reference evidence="1 2" key="1">
    <citation type="journal article" date="2019" name="Sci. Rep.">
        <title>Orb-weaving spider Araneus ventricosus genome elucidates the spidroin gene catalogue.</title>
        <authorList>
            <person name="Kono N."/>
            <person name="Nakamura H."/>
            <person name="Ohtoshi R."/>
            <person name="Moran D.A.P."/>
            <person name="Shinohara A."/>
            <person name="Yoshida Y."/>
            <person name="Fujiwara M."/>
            <person name="Mori M."/>
            <person name="Tomita M."/>
            <person name="Arakawa K."/>
        </authorList>
    </citation>
    <scope>NUCLEOTIDE SEQUENCE [LARGE SCALE GENOMIC DNA]</scope>
</reference>
<protein>
    <submittedName>
        <fullName evidence="1">Uncharacterized protein</fullName>
    </submittedName>
</protein>
<accession>A0A4Y2VZN1</accession>
<proteinExistence type="predicted"/>